<evidence type="ECO:0000313" key="2">
    <source>
        <dbReference type="Proteomes" id="UP000320801"/>
    </source>
</evidence>
<dbReference type="RefSeq" id="WP_141483690.1">
    <property type="nucleotide sequence ID" value="NZ_SMDN01000002.1"/>
</dbReference>
<name>A0A507SYA0_9BACT</name>
<evidence type="ECO:0000313" key="1">
    <source>
        <dbReference type="EMBL" id="TQC54108.1"/>
    </source>
</evidence>
<dbReference type="AlphaFoldDB" id="A0A507SYA0"/>
<proteinExistence type="predicted"/>
<protein>
    <submittedName>
        <fullName evidence="1">Uncharacterized protein</fullName>
    </submittedName>
</protein>
<comment type="caution">
    <text evidence="1">The sequence shown here is derived from an EMBL/GenBank/DDBJ whole genome shotgun (WGS) entry which is preliminary data.</text>
</comment>
<dbReference type="Proteomes" id="UP000320801">
    <property type="component" value="Unassembled WGS sequence"/>
</dbReference>
<keyword evidence="2" id="KW-1185">Reference proteome</keyword>
<accession>A0A507SYA0</accession>
<sequence length="93" mass="11485">MVRNYIFDLDELSKVLDIKTDEFKINDNIELDTKNYYKNFSGETPKNWINSKNELYWYLKLRFISSKSIEQYFEQIKLKKDKWRPYWPSNLDS</sequence>
<dbReference type="EMBL" id="SMDN01000002">
    <property type="protein sequence ID" value="TQC54108.1"/>
    <property type="molecule type" value="Genomic_DNA"/>
</dbReference>
<gene>
    <name evidence="1" type="ORF">E1I18_00695</name>
</gene>
<reference evidence="1 2" key="1">
    <citation type="submission" date="2019-03" db="EMBL/GenBank/DDBJ databases">
        <title>Characterization of a novel Mycoplasma cynos real-time PCR assay.</title>
        <authorList>
            <person name="Tallmadge R.L."/>
            <person name="Mitchell P.K."/>
            <person name="Goodman L."/>
        </authorList>
    </citation>
    <scope>NUCLEOTIDE SEQUENCE [LARGE SCALE GENOMIC DNA]</scope>
    <source>
        <strain evidence="1 2">1642</strain>
    </source>
</reference>
<organism evidence="1 2">
    <name type="scientific">Mycoplasmopsis mucosicanis</name>
    <dbReference type="NCBI Taxonomy" id="458208"/>
    <lineage>
        <taxon>Bacteria</taxon>
        <taxon>Bacillati</taxon>
        <taxon>Mycoplasmatota</taxon>
        <taxon>Mycoplasmoidales</taxon>
        <taxon>Metamycoplasmataceae</taxon>
        <taxon>Mycoplasmopsis</taxon>
    </lineage>
</organism>